<dbReference type="Gene3D" id="1.25.40.20">
    <property type="entry name" value="Ankyrin repeat-containing domain"/>
    <property type="match status" value="4"/>
</dbReference>
<keyword evidence="1" id="KW-0677">Repeat</keyword>
<dbReference type="Pfam" id="PF00023">
    <property type="entry name" value="Ank"/>
    <property type="match status" value="1"/>
</dbReference>
<dbReference type="EMBL" id="CACRXK020004346">
    <property type="protein sequence ID" value="CAB4002407.1"/>
    <property type="molecule type" value="Genomic_DNA"/>
</dbReference>
<dbReference type="PANTHER" id="PTHR24198">
    <property type="entry name" value="ANKYRIN REPEAT AND PROTEIN KINASE DOMAIN-CONTAINING PROTEIN"/>
    <property type="match status" value="1"/>
</dbReference>
<dbReference type="Pfam" id="PF12796">
    <property type="entry name" value="Ank_2"/>
    <property type="match status" value="3"/>
</dbReference>
<dbReference type="SUPFAM" id="SSF48403">
    <property type="entry name" value="Ankyrin repeat"/>
    <property type="match status" value="3"/>
</dbReference>
<dbReference type="AlphaFoldDB" id="A0A7D9IBS8"/>
<dbReference type="InterPro" id="IPR002110">
    <property type="entry name" value="Ankyrin_rpt"/>
</dbReference>
<dbReference type="SMART" id="SM00248">
    <property type="entry name" value="ANK"/>
    <property type="match status" value="17"/>
</dbReference>
<evidence type="ECO:0000313" key="4">
    <source>
        <dbReference type="Proteomes" id="UP001152795"/>
    </source>
</evidence>
<name>A0A7D9IBS8_PARCT</name>
<proteinExistence type="predicted"/>
<protein>
    <submittedName>
        <fullName evidence="3">Ankyrin repeat domain-containing 50</fullName>
    </submittedName>
</protein>
<dbReference type="InterPro" id="IPR036770">
    <property type="entry name" value="Ankyrin_rpt-contain_sf"/>
</dbReference>
<dbReference type="PANTHER" id="PTHR24198:SF165">
    <property type="entry name" value="ANKYRIN REPEAT-CONTAINING PROTEIN-RELATED"/>
    <property type="match status" value="1"/>
</dbReference>
<organism evidence="3 4">
    <name type="scientific">Paramuricea clavata</name>
    <name type="common">Red gorgonian</name>
    <name type="synonym">Violescent sea-whip</name>
    <dbReference type="NCBI Taxonomy" id="317549"/>
    <lineage>
        <taxon>Eukaryota</taxon>
        <taxon>Metazoa</taxon>
        <taxon>Cnidaria</taxon>
        <taxon>Anthozoa</taxon>
        <taxon>Octocorallia</taxon>
        <taxon>Malacalcyonacea</taxon>
        <taxon>Plexauridae</taxon>
        <taxon>Paramuricea</taxon>
    </lineage>
</organism>
<dbReference type="PROSITE" id="PS50297">
    <property type="entry name" value="ANK_REP_REGION"/>
    <property type="match status" value="1"/>
</dbReference>
<evidence type="ECO:0000256" key="2">
    <source>
        <dbReference type="ARBA" id="ARBA00023043"/>
    </source>
</evidence>
<evidence type="ECO:0000313" key="3">
    <source>
        <dbReference type="EMBL" id="CAB4002407.1"/>
    </source>
</evidence>
<sequence>MGALCELIEQSARFNLDEIDGKAALFHAAKHDRFRVISKLDSKGLDFNLTDDEGKTAVFYANQNDRIHALCQLIQCGAKFNLDEIDGKAALFHAAKNDRRRVINELYSKGLDLNVTDDEGKTAVFYANQNDRIDALCELIEQSARFDLDEIDGKAVLFHAAKHDRFRVISKLDSEGLDFNLTGDEGNTAVFYANQNYNMDVLCDLINRDAEFNLDEIDGKPALFHAAKKDHGGVVFNLKSQGLDLNITDDEGRTAVFYANQNHNMDVLCDLIDCDAELNLDEIDGKAVLFHAAKNDRPRVIRELYARGLDLNLTDDDGKTAVFYANQNRSMDALCELIEQSARFNLDEIDGKAALFHAAKHDCFLVISKLNSKCLDFNVSDDEGKTAVFYANQNDRVDALCELIRCRAKFNLDEIDGKAALFHAAEMHIENVVQPLYNAGLDLNVTDNEGKTVIFYCDKEFLDDMIAVDEVQINARDAYGRTPLFYAIQDDDATKALHLIKNGGNLQLKDNCHLSIFSFFIEYCISENIEALQLFTSKLFNEERQLEALTLAIFDTVYCQAPLLSVRGSPHLLKSYTIFNKKTNILKALAFAREQFLIQDDDNAENVDKIASMIRENEIDVPLTLSLLNKLGANPNAVDSDGNTALHYTSLLPFLGVTQERVIEICKKLKKLGALFNTKSHRSQSPLLFCLSPLTLKVITEDNNWQSSIGGLVEICRFLLRNGSSITNGSGNVQTIFHRIILLIQQGLLLNEEASRKAVCQVMIDVLKLLSPNEEAVRNAVNNTDTLLNSPLHLWASIALKSPKDYTSFLTGEHTFERFLQIILHHLLECGAKLNPRNANEQTPLHACRTWTAAKLLLDAGANPNDVDSSGHSPLLVVANEKNSTKKFFLC</sequence>
<keyword evidence="4" id="KW-1185">Reference proteome</keyword>
<comment type="caution">
    <text evidence="3">The sequence shown here is derived from an EMBL/GenBank/DDBJ whole genome shotgun (WGS) entry which is preliminary data.</text>
</comment>
<keyword evidence="2" id="KW-0040">ANK repeat</keyword>
<evidence type="ECO:0000256" key="1">
    <source>
        <dbReference type="ARBA" id="ARBA00022737"/>
    </source>
</evidence>
<reference evidence="3" key="1">
    <citation type="submission" date="2020-04" db="EMBL/GenBank/DDBJ databases">
        <authorList>
            <person name="Alioto T."/>
            <person name="Alioto T."/>
            <person name="Gomez Garrido J."/>
        </authorList>
    </citation>
    <scope>NUCLEOTIDE SEQUENCE</scope>
    <source>
        <strain evidence="3">A484AB</strain>
    </source>
</reference>
<dbReference type="Proteomes" id="UP001152795">
    <property type="component" value="Unassembled WGS sequence"/>
</dbReference>
<accession>A0A7D9IBS8</accession>
<dbReference type="OrthoDB" id="5974189at2759"/>
<dbReference type="PROSITE" id="PS50088">
    <property type="entry name" value="ANK_REPEAT"/>
    <property type="match status" value="5"/>
</dbReference>
<gene>
    <name evidence="3" type="ORF">PACLA_8A069250</name>
</gene>